<evidence type="ECO:0000259" key="1">
    <source>
        <dbReference type="Pfam" id="PF03372"/>
    </source>
</evidence>
<dbReference type="InterPro" id="IPR005135">
    <property type="entry name" value="Endo/exonuclease/phosphatase"/>
</dbReference>
<reference evidence="2" key="1">
    <citation type="submission" date="2021-01" db="EMBL/GenBank/DDBJ databases">
        <authorList>
            <person name="Corre E."/>
            <person name="Pelletier E."/>
            <person name="Niang G."/>
            <person name="Scheremetjew M."/>
            <person name="Finn R."/>
            <person name="Kale V."/>
            <person name="Holt S."/>
            <person name="Cochrane G."/>
            <person name="Meng A."/>
            <person name="Brown T."/>
            <person name="Cohen L."/>
        </authorList>
    </citation>
    <scope>NUCLEOTIDE SEQUENCE</scope>
    <source>
        <strain evidence="2">CCMP 769</strain>
    </source>
</reference>
<feature type="domain" description="Endonuclease/exonuclease/phosphatase" evidence="1">
    <location>
        <begin position="50"/>
        <end position="341"/>
    </location>
</feature>
<evidence type="ECO:0000313" key="2">
    <source>
        <dbReference type="EMBL" id="CAE0038183.1"/>
    </source>
</evidence>
<name>A0A7S2ZF38_9RHOD</name>
<dbReference type="GO" id="GO:0000175">
    <property type="term" value="F:3'-5'-RNA exonuclease activity"/>
    <property type="evidence" value="ECO:0007669"/>
    <property type="project" value="TreeGrafter"/>
</dbReference>
<dbReference type="PANTHER" id="PTHR12121">
    <property type="entry name" value="CARBON CATABOLITE REPRESSOR PROTEIN 4"/>
    <property type="match status" value="1"/>
</dbReference>
<organism evidence="2">
    <name type="scientific">Rhodosorus marinus</name>
    <dbReference type="NCBI Taxonomy" id="101924"/>
    <lineage>
        <taxon>Eukaryota</taxon>
        <taxon>Rhodophyta</taxon>
        <taxon>Stylonematophyceae</taxon>
        <taxon>Stylonematales</taxon>
        <taxon>Stylonemataceae</taxon>
        <taxon>Rhodosorus</taxon>
    </lineage>
</organism>
<protein>
    <recommendedName>
        <fullName evidence="1">Endonuclease/exonuclease/phosphatase domain-containing protein</fullName>
    </recommendedName>
</protein>
<dbReference type="InterPro" id="IPR036691">
    <property type="entry name" value="Endo/exonu/phosph_ase_sf"/>
</dbReference>
<proteinExistence type="predicted"/>
<dbReference type="EMBL" id="HBHW01008160">
    <property type="protein sequence ID" value="CAE0038183.1"/>
    <property type="molecule type" value="Transcribed_RNA"/>
</dbReference>
<dbReference type="InterPro" id="IPR050410">
    <property type="entry name" value="CCR4/nocturin_mRNA_transcr"/>
</dbReference>
<accession>A0A7S2ZF38</accession>
<dbReference type="PANTHER" id="PTHR12121:SF34">
    <property type="entry name" value="PROTEIN ANGEL"/>
    <property type="match status" value="1"/>
</dbReference>
<dbReference type="Gene3D" id="3.60.10.10">
    <property type="entry name" value="Endonuclease/exonuclease/phosphatase"/>
    <property type="match status" value="1"/>
</dbReference>
<dbReference type="Pfam" id="PF03372">
    <property type="entry name" value="Exo_endo_phos"/>
    <property type="match status" value="1"/>
</dbReference>
<dbReference type="AlphaFoldDB" id="A0A7S2ZF38"/>
<dbReference type="SUPFAM" id="SSF56219">
    <property type="entry name" value="DNase I-like"/>
    <property type="match status" value="1"/>
</dbReference>
<sequence length="360" mass="40858">MKTLSYATTMTRCNPSAGGKPSITPYTRPVIHTVNGQPKESEFEKVRVVSYNVLAQCYCRSSIFHWSDRGDIRWKRRKGKITKEIEEYNADLLLLQELDNFSDYHRGALRKLGYDGYTYVQRNSRKDGVGIFWKSEDFEVVSETPVHFNAIAEQSYGIDYAQKKNNPEYLLRDSVGAITVLRSNKHPSDVGIILATCHLFWNPDNADVKLLQAFHMVERIRQVVREHDYPLILGGDFNSVPDSAVLSFLTDGSVPNNHSDLRDMSSELVEMISRGGMKLQNMYQYEEGDMTNYTEPFADVLDYIFVMGGVRASSFLKLPSRKALAENGVKGFPHGPWPSDHIALVAELEIPFLSKPVEES</sequence>
<gene>
    <name evidence="2" type="ORF">RMAR00112_LOCUS6141</name>
</gene>